<comment type="caution">
    <text evidence="4">The sequence shown here is derived from an EMBL/GenBank/DDBJ whole genome shotgun (WGS) entry which is preliminary data.</text>
</comment>
<dbReference type="Pfam" id="PF07714">
    <property type="entry name" value="PK_Tyr_Ser-Thr"/>
    <property type="match status" value="1"/>
</dbReference>
<gene>
    <name evidence="4" type="ORF">CAUJ_LOCUS2704</name>
</gene>
<evidence type="ECO:0000256" key="2">
    <source>
        <dbReference type="ARBA" id="ARBA00022840"/>
    </source>
</evidence>
<evidence type="ECO:0000256" key="1">
    <source>
        <dbReference type="ARBA" id="ARBA00022741"/>
    </source>
</evidence>
<dbReference type="Gene3D" id="1.10.510.10">
    <property type="entry name" value="Transferase(Phosphotransferase) domain 1"/>
    <property type="match status" value="1"/>
</dbReference>
<feature type="domain" description="Protein kinase" evidence="3">
    <location>
        <begin position="289"/>
        <end position="560"/>
    </location>
</feature>
<dbReference type="SUPFAM" id="SSF56112">
    <property type="entry name" value="Protein kinase-like (PK-like)"/>
    <property type="match status" value="1"/>
</dbReference>
<dbReference type="GO" id="GO:0004672">
    <property type="term" value="F:protein kinase activity"/>
    <property type="evidence" value="ECO:0007669"/>
    <property type="project" value="InterPro"/>
</dbReference>
<protein>
    <recommendedName>
        <fullName evidence="3">Protein kinase domain-containing protein</fullName>
    </recommendedName>
</protein>
<sequence length="606" mass="68884">MTAMNPSYKLRFPFKSLKAGAHVEVTGIVQNPKSAIGLAKTSSGEIPLNYLTPNEYSEFLKNPVAEKIHKSYPLKDDVASGHWWLGRRSAFEAGFHLAVNRTNFGHYAVVQPTEWMATADAWPQLLLAVRTITGCIDQFLYEFSLDSSYNDLFPNFPERKVQIDEAFLPSVESYPPIMYFRIILDSHGQYQLLGDTQKFINLELLLSHYFENPLPILRARFGESVTLFLTSLANRPADTQWPIPGPECSGSPKIILPRPEMRTIAKNPFKDYHVRMWNLQYDDSNARLMRLGVMTVNGAFTKVCITTVNDPLYYNSKQLDEQISLLNTAAKDPKLHYAGYDNLVHFVDVGIDSNFFWRAVEYAEGLSLQRVLQKRKVLNENFSQRIQCEIAYQIASGMAFLERNGLCHKQLMCSKILVTKDSTAAMVVKVADYMLSHHFLNDKKGTYHEEMVAWPWAAPEALLNREYGIRADVWSFGCVIFEIMTLGKAPFSYENLREPKDLKKLFEKKDKMKLNEVIRGTYLALLCEFCQNYDIKERPKFKDLCEMLDSVCFDGQHQVAAQLARRMRKGASPGPVSKTTATGIPAKTISAATLSKAVEPVDTKKK</sequence>
<dbReference type="InterPro" id="IPR050198">
    <property type="entry name" value="Non-receptor_tyrosine_kinases"/>
</dbReference>
<dbReference type="EMBL" id="CAJGYM010000005">
    <property type="protein sequence ID" value="CAD6186785.1"/>
    <property type="molecule type" value="Genomic_DNA"/>
</dbReference>
<organism evidence="4 5">
    <name type="scientific">Caenorhabditis auriculariae</name>
    <dbReference type="NCBI Taxonomy" id="2777116"/>
    <lineage>
        <taxon>Eukaryota</taxon>
        <taxon>Metazoa</taxon>
        <taxon>Ecdysozoa</taxon>
        <taxon>Nematoda</taxon>
        <taxon>Chromadorea</taxon>
        <taxon>Rhabditida</taxon>
        <taxon>Rhabditina</taxon>
        <taxon>Rhabditomorpha</taxon>
        <taxon>Rhabditoidea</taxon>
        <taxon>Rhabditidae</taxon>
        <taxon>Peloderinae</taxon>
        <taxon>Caenorhabditis</taxon>
    </lineage>
</organism>
<evidence type="ECO:0000259" key="3">
    <source>
        <dbReference type="PROSITE" id="PS50011"/>
    </source>
</evidence>
<accession>A0A8S1GTH8</accession>
<proteinExistence type="predicted"/>
<dbReference type="InterPro" id="IPR011009">
    <property type="entry name" value="Kinase-like_dom_sf"/>
</dbReference>
<keyword evidence="2" id="KW-0067">ATP-binding</keyword>
<dbReference type="PANTHER" id="PTHR24418">
    <property type="entry name" value="TYROSINE-PROTEIN KINASE"/>
    <property type="match status" value="1"/>
</dbReference>
<dbReference type="GO" id="GO:0005524">
    <property type="term" value="F:ATP binding"/>
    <property type="evidence" value="ECO:0007669"/>
    <property type="project" value="UniProtKB-KW"/>
</dbReference>
<dbReference type="InterPro" id="IPR000719">
    <property type="entry name" value="Prot_kinase_dom"/>
</dbReference>
<keyword evidence="1" id="KW-0547">Nucleotide-binding</keyword>
<dbReference type="PROSITE" id="PS50011">
    <property type="entry name" value="PROTEIN_KINASE_DOM"/>
    <property type="match status" value="1"/>
</dbReference>
<dbReference type="OrthoDB" id="4062651at2759"/>
<evidence type="ECO:0000313" key="4">
    <source>
        <dbReference type="EMBL" id="CAD6186785.1"/>
    </source>
</evidence>
<dbReference type="Proteomes" id="UP000835052">
    <property type="component" value="Unassembled WGS sequence"/>
</dbReference>
<keyword evidence="5" id="KW-1185">Reference proteome</keyword>
<reference evidence="4" key="1">
    <citation type="submission" date="2020-10" db="EMBL/GenBank/DDBJ databases">
        <authorList>
            <person name="Kikuchi T."/>
        </authorList>
    </citation>
    <scope>NUCLEOTIDE SEQUENCE</scope>
    <source>
        <strain evidence="4">NKZ352</strain>
    </source>
</reference>
<dbReference type="InterPro" id="IPR001245">
    <property type="entry name" value="Ser-Thr/Tyr_kinase_cat_dom"/>
</dbReference>
<name>A0A8S1GTH8_9PELO</name>
<dbReference type="AlphaFoldDB" id="A0A8S1GTH8"/>
<evidence type="ECO:0000313" key="5">
    <source>
        <dbReference type="Proteomes" id="UP000835052"/>
    </source>
</evidence>
<dbReference type="PRINTS" id="PR00109">
    <property type="entry name" value="TYRKINASE"/>
</dbReference>